<dbReference type="Proteomes" id="UP001480955">
    <property type="component" value="Unassembled WGS sequence"/>
</dbReference>
<organism evidence="3 4">
    <name type="scientific">Methylorubrum podarium</name>
    <dbReference type="NCBI Taxonomy" id="200476"/>
    <lineage>
        <taxon>Bacteria</taxon>
        <taxon>Pseudomonadati</taxon>
        <taxon>Pseudomonadota</taxon>
        <taxon>Alphaproteobacteria</taxon>
        <taxon>Hyphomicrobiales</taxon>
        <taxon>Methylobacteriaceae</taxon>
        <taxon>Methylorubrum</taxon>
    </lineage>
</organism>
<dbReference type="CDD" id="cd06533">
    <property type="entry name" value="Glyco_transf_WecG_TagA"/>
    <property type="match status" value="1"/>
</dbReference>
<sequence length="294" mass="32404">MREIVPEFDGSLPMRDAASVPAPDPYALRINRNDPHFVPADGAGHRLPATRILGVPVSVIDMPFAVRTLIGWARGGRTSMVCVRDVHGIMCAQDQPDLRAAHERASMITPDGAPLTIVSRFRAHGTGRVPGPSLMEEMFAATQNTGIRHYLYGGKEGVAEQVAANFARKYPGTQVCGLACPPFGAVSPERDAELTDAIRAAEPHIVWVGMSTPKQDIWMNDHLDRLPGMVLIGVGAAFDFHSGAVKRAPKIMQVLALEWLHRLASEPRRLWRRYLVMAPVFLWKMVRQPAPRRS</sequence>
<dbReference type="RefSeq" id="WP_350395956.1">
    <property type="nucleotide sequence ID" value="NZ_JBELQE010000085.1"/>
</dbReference>
<proteinExistence type="predicted"/>
<dbReference type="PANTHER" id="PTHR34136:SF1">
    <property type="entry name" value="UDP-N-ACETYL-D-MANNOSAMINURONIC ACID TRANSFERASE"/>
    <property type="match status" value="1"/>
</dbReference>
<dbReference type="Pfam" id="PF03808">
    <property type="entry name" value="Glyco_tran_WecG"/>
    <property type="match status" value="1"/>
</dbReference>
<dbReference type="EMBL" id="JBELQE010000085">
    <property type="protein sequence ID" value="MER2251585.1"/>
    <property type="molecule type" value="Genomic_DNA"/>
</dbReference>
<protein>
    <submittedName>
        <fullName evidence="3">WecB/TagA/CpsF family glycosyltransferase</fullName>
    </submittedName>
</protein>
<name>A0ABV1QQK5_9HYPH</name>
<reference evidence="3 4" key="1">
    <citation type="submission" date="2024-06" db="EMBL/GenBank/DDBJ databases">
        <authorList>
            <person name="Campbell A.G."/>
        </authorList>
    </citation>
    <scope>NUCLEOTIDE SEQUENCE [LARGE SCALE GENOMIC DNA]</scope>
    <source>
        <strain evidence="3 4">EM12</strain>
    </source>
</reference>
<dbReference type="NCBIfam" id="TIGR00696">
    <property type="entry name" value="wecG_tagA_cpsF"/>
    <property type="match status" value="1"/>
</dbReference>
<keyword evidence="2" id="KW-0808">Transferase</keyword>
<accession>A0ABV1QQK5</accession>
<comment type="caution">
    <text evidence="3">The sequence shown here is derived from an EMBL/GenBank/DDBJ whole genome shotgun (WGS) entry which is preliminary data.</text>
</comment>
<dbReference type="PANTHER" id="PTHR34136">
    <property type="match status" value="1"/>
</dbReference>
<evidence type="ECO:0000256" key="2">
    <source>
        <dbReference type="ARBA" id="ARBA00022679"/>
    </source>
</evidence>
<keyword evidence="4" id="KW-1185">Reference proteome</keyword>
<keyword evidence="1" id="KW-0328">Glycosyltransferase</keyword>
<evidence type="ECO:0000313" key="3">
    <source>
        <dbReference type="EMBL" id="MER2251585.1"/>
    </source>
</evidence>
<gene>
    <name evidence="3" type="ORF">ABS772_16845</name>
</gene>
<dbReference type="InterPro" id="IPR004629">
    <property type="entry name" value="WecG_TagA_CpsF"/>
</dbReference>
<evidence type="ECO:0000256" key="1">
    <source>
        <dbReference type="ARBA" id="ARBA00022676"/>
    </source>
</evidence>
<evidence type="ECO:0000313" key="4">
    <source>
        <dbReference type="Proteomes" id="UP001480955"/>
    </source>
</evidence>